<comment type="similarity">
    <text evidence="1">Belongs to the short-chain dehydrogenases/reductases (SDR) family.</text>
</comment>
<dbReference type="InterPro" id="IPR036291">
    <property type="entry name" value="NAD(P)-bd_dom_sf"/>
</dbReference>
<dbReference type="OrthoDB" id="20590at2"/>
<dbReference type="SMART" id="SM00822">
    <property type="entry name" value="PKS_KR"/>
    <property type="match status" value="1"/>
</dbReference>
<sequence length="254" mass="26815">MGNLKDKNVLVTAGCQGIGFAICEQLIRAGVNVATTYLTSSKGADLLNKLASEEGVKFLAIQADLTTRETCQKVVDEACTKIGPLHSVVNNAGSLIERRGIEELDTDFMTRIMDLNLSSTIWITQAAAPILAKHKEGSSIVNLASLAGRKGGHRGSIAYSTSKGAIITWTRHSSTELGDRGIRVNCVAPGLILGTSFHATHTSKESADKTIESIPLKQAGSPNDVARAVLFLVGEYDGFISGITLDINGGAYVA</sequence>
<keyword evidence="5" id="KW-1185">Reference proteome</keyword>
<dbReference type="InterPro" id="IPR002347">
    <property type="entry name" value="SDR_fam"/>
</dbReference>
<reference evidence="4 5" key="1">
    <citation type="submission" date="2019-02" db="EMBL/GenBank/DDBJ databases">
        <title>Complete Genome Sequence and Methylome Analysis of free living Spirochaetas.</title>
        <authorList>
            <person name="Fomenkov A."/>
            <person name="Dubinina G."/>
            <person name="Leshcheva N."/>
            <person name="Mikheeva N."/>
            <person name="Grabovich M."/>
            <person name="Vincze T."/>
            <person name="Roberts R.J."/>
        </authorList>
    </citation>
    <scope>NUCLEOTIDE SEQUENCE [LARGE SCALE GENOMIC DNA]</scope>
    <source>
        <strain evidence="4 5">K2</strain>
    </source>
</reference>
<dbReference type="Proteomes" id="UP000324209">
    <property type="component" value="Chromosome"/>
</dbReference>
<dbReference type="EMBL" id="CP036150">
    <property type="protein sequence ID" value="QEN06854.1"/>
    <property type="molecule type" value="Genomic_DNA"/>
</dbReference>
<dbReference type="RefSeq" id="WP_149484936.1">
    <property type="nucleotide sequence ID" value="NZ_CP036150.1"/>
</dbReference>
<dbReference type="CDD" id="cd05233">
    <property type="entry name" value="SDR_c"/>
    <property type="match status" value="1"/>
</dbReference>
<dbReference type="KEGG" id="ock:EXM22_02165"/>
<feature type="domain" description="Ketoreductase" evidence="3">
    <location>
        <begin position="7"/>
        <end position="195"/>
    </location>
</feature>
<dbReference type="PANTHER" id="PTHR42760">
    <property type="entry name" value="SHORT-CHAIN DEHYDROGENASES/REDUCTASES FAMILY MEMBER"/>
    <property type="match status" value="1"/>
</dbReference>
<dbReference type="GO" id="GO:0016616">
    <property type="term" value="F:oxidoreductase activity, acting on the CH-OH group of donors, NAD or NADP as acceptor"/>
    <property type="evidence" value="ECO:0007669"/>
    <property type="project" value="UniProtKB-ARBA"/>
</dbReference>
<evidence type="ECO:0000256" key="2">
    <source>
        <dbReference type="ARBA" id="ARBA00023002"/>
    </source>
</evidence>
<evidence type="ECO:0000256" key="1">
    <source>
        <dbReference type="ARBA" id="ARBA00006484"/>
    </source>
</evidence>
<dbReference type="FunFam" id="3.40.50.720:FF:000084">
    <property type="entry name" value="Short-chain dehydrogenase reductase"/>
    <property type="match status" value="1"/>
</dbReference>
<dbReference type="InterPro" id="IPR057326">
    <property type="entry name" value="KR_dom"/>
</dbReference>
<keyword evidence="2" id="KW-0560">Oxidoreductase</keyword>
<organism evidence="4 5">
    <name type="scientific">Oceanispirochaeta crateris</name>
    <dbReference type="NCBI Taxonomy" id="2518645"/>
    <lineage>
        <taxon>Bacteria</taxon>
        <taxon>Pseudomonadati</taxon>
        <taxon>Spirochaetota</taxon>
        <taxon>Spirochaetia</taxon>
        <taxon>Spirochaetales</taxon>
        <taxon>Spirochaetaceae</taxon>
        <taxon>Oceanispirochaeta</taxon>
    </lineage>
</organism>
<accession>A0A5C1QJS3</accession>
<dbReference type="GO" id="GO:0006633">
    <property type="term" value="P:fatty acid biosynthetic process"/>
    <property type="evidence" value="ECO:0007669"/>
    <property type="project" value="TreeGrafter"/>
</dbReference>
<dbReference type="PRINTS" id="PR00080">
    <property type="entry name" value="SDRFAMILY"/>
</dbReference>
<dbReference type="SUPFAM" id="SSF51735">
    <property type="entry name" value="NAD(P)-binding Rossmann-fold domains"/>
    <property type="match status" value="1"/>
</dbReference>
<name>A0A5C1QJS3_9SPIO</name>
<evidence type="ECO:0000313" key="5">
    <source>
        <dbReference type="Proteomes" id="UP000324209"/>
    </source>
</evidence>
<evidence type="ECO:0000313" key="4">
    <source>
        <dbReference type="EMBL" id="QEN06854.1"/>
    </source>
</evidence>
<gene>
    <name evidence="4" type="ORF">EXM22_02165</name>
</gene>
<proteinExistence type="inferred from homology"/>
<dbReference type="PANTHER" id="PTHR42760:SF133">
    <property type="entry name" value="3-OXOACYL-[ACYL-CARRIER-PROTEIN] REDUCTASE"/>
    <property type="match status" value="1"/>
</dbReference>
<dbReference type="Pfam" id="PF13561">
    <property type="entry name" value="adh_short_C2"/>
    <property type="match status" value="1"/>
</dbReference>
<dbReference type="PRINTS" id="PR00081">
    <property type="entry name" value="GDHRDH"/>
</dbReference>
<dbReference type="Gene3D" id="3.40.50.720">
    <property type="entry name" value="NAD(P)-binding Rossmann-like Domain"/>
    <property type="match status" value="1"/>
</dbReference>
<dbReference type="GO" id="GO:0048038">
    <property type="term" value="F:quinone binding"/>
    <property type="evidence" value="ECO:0007669"/>
    <property type="project" value="TreeGrafter"/>
</dbReference>
<evidence type="ECO:0000259" key="3">
    <source>
        <dbReference type="SMART" id="SM00822"/>
    </source>
</evidence>
<protein>
    <submittedName>
        <fullName evidence="4">SDR family oxidoreductase</fullName>
    </submittedName>
</protein>
<dbReference type="AlphaFoldDB" id="A0A5C1QJS3"/>